<keyword evidence="2 4" id="KW-0418">Kinase</keyword>
<dbReference type="GO" id="GO:0008972">
    <property type="term" value="F:phosphomethylpyrimidine kinase activity"/>
    <property type="evidence" value="ECO:0007669"/>
    <property type="project" value="UniProtKB-EC"/>
</dbReference>
<feature type="domain" description="Carbohydrate kinase PfkB" evidence="3">
    <location>
        <begin position="12"/>
        <end position="301"/>
    </location>
</feature>
<dbReference type="PANTHER" id="PTHR46969:SF1">
    <property type="entry name" value="BIFUNCTIONAL PROTEIN HLDE"/>
    <property type="match status" value="1"/>
</dbReference>
<dbReference type="InterPro" id="IPR029056">
    <property type="entry name" value="Ribokinase-like"/>
</dbReference>
<dbReference type="EC" id="2.7.4.7" evidence="4"/>
<dbReference type="GO" id="GO:0008902">
    <property type="term" value="F:hydroxymethylpyrimidine kinase activity"/>
    <property type="evidence" value="ECO:0007669"/>
    <property type="project" value="UniProtKB-EC"/>
</dbReference>
<evidence type="ECO:0000256" key="2">
    <source>
        <dbReference type="ARBA" id="ARBA00022777"/>
    </source>
</evidence>
<accession>A0ABS5TEE4</accession>
<dbReference type="InterPro" id="IPR011913">
    <property type="entry name" value="RfaE_dom_I"/>
</dbReference>
<dbReference type="InterPro" id="IPR011611">
    <property type="entry name" value="PfkB_dom"/>
</dbReference>
<keyword evidence="1 4" id="KW-0808">Transferase</keyword>
<evidence type="ECO:0000256" key="1">
    <source>
        <dbReference type="ARBA" id="ARBA00022679"/>
    </source>
</evidence>
<gene>
    <name evidence="4" type="ORF">KIH74_11060</name>
</gene>
<name>A0ABS5TEE4_9ACTN</name>
<sequence length="325" mass="34313">MRNEWLTPRRALVVGDVMLDVFTEGQASRLSPEAPVPVVLQDRRSCTAGGAGNAAVNLAMLGDEVCLVAAVGADAEGELVRESLAGRGVDVSGLHTGPGPTTSKHRVVARGQQLVRLDVEDPSLIDDDVRRACLDEVRARVESVDVVMISDYAKGMCRAELCSEVIRIANIAGVPVVVDPKGTDYGRYRGATLITPNLDELAAATGEHHTTLHDRARELVDLLGCAVLVTRSAEGMSLFDGFSPEVHLPTQARTVYDVTGAGDTVASVIAAFLARGLSLDRACAVANACAGVVVGRRGTSPITREELLEAWDGLSHRDSALESAL</sequence>
<dbReference type="SUPFAM" id="SSF53613">
    <property type="entry name" value="Ribokinase-like"/>
    <property type="match status" value="1"/>
</dbReference>
<dbReference type="RefSeq" id="WP_214155764.1">
    <property type="nucleotide sequence ID" value="NZ_JAHBAY010000004.1"/>
</dbReference>
<organism evidence="4 5">
    <name type="scientific">Kineosporia corallincola</name>
    <dbReference type="NCBI Taxonomy" id="2835133"/>
    <lineage>
        <taxon>Bacteria</taxon>
        <taxon>Bacillati</taxon>
        <taxon>Actinomycetota</taxon>
        <taxon>Actinomycetes</taxon>
        <taxon>Kineosporiales</taxon>
        <taxon>Kineosporiaceae</taxon>
        <taxon>Kineosporia</taxon>
    </lineage>
</organism>
<proteinExistence type="predicted"/>
<dbReference type="EMBL" id="JAHBAY010000004">
    <property type="protein sequence ID" value="MBT0769462.1"/>
    <property type="molecule type" value="Genomic_DNA"/>
</dbReference>
<reference evidence="4 5" key="1">
    <citation type="submission" date="2021-05" db="EMBL/GenBank/DDBJ databases">
        <title>Kineosporia and Streptomyces sp. nov. two new marine actinobacteria isolated from Coral.</title>
        <authorList>
            <person name="Buangrab K."/>
            <person name="Sutthacheep M."/>
            <person name="Yeemin T."/>
            <person name="Harunari E."/>
            <person name="Igarashi Y."/>
            <person name="Kanchanasin P."/>
            <person name="Tanasupawat S."/>
            <person name="Phongsopitanun W."/>
        </authorList>
    </citation>
    <scope>NUCLEOTIDE SEQUENCE [LARGE SCALE GENOMIC DNA]</scope>
    <source>
        <strain evidence="4 5">J2-2</strain>
    </source>
</reference>
<dbReference type="PANTHER" id="PTHR46969">
    <property type="entry name" value="BIFUNCTIONAL PROTEIN HLDE"/>
    <property type="match status" value="1"/>
</dbReference>
<dbReference type="CDD" id="cd01172">
    <property type="entry name" value="RfaE_like"/>
    <property type="match status" value="1"/>
</dbReference>
<dbReference type="Gene3D" id="3.40.1190.20">
    <property type="match status" value="1"/>
</dbReference>
<protein>
    <submittedName>
        <fullName evidence="4">Bifunctional hydroxymethylpyrimidine kinase/phosphomethylpyrimidine kinase</fullName>
        <ecNumber evidence="4">2.7.1.49</ecNumber>
        <ecNumber evidence="4">2.7.4.7</ecNumber>
    </submittedName>
</protein>
<dbReference type="Pfam" id="PF00294">
    <property type="entry name" value="PfkB"/>
    <property type="match status" value="1"/>
</dbReference>
<keyword evidence="5" id="KW-1185">Reference proteome</keyword>
<dbReference type="EC" id="2.7.1.49" evidence="4"/>
<comment type="caution">
    <text evidence="4">The sequence shown here is derived from an EMBL/GenBank/DDBJ whole genome shotgun (WGS) entry which is preliminary data.</text>
</comment>
<evidence type="ECO:0000313" key="5">
    <source>
        <dbReference type="Proteomes" id="UP001197247"/>
    </source>
</evidence>
<dbReference type="Proteomes" id="UP001197247">
    <property type="component" value="Unassembled WGS sequence"/>
</dbReference>
<evidence type="ECO:0000259" key="3">
    <source>
        <dbReference type="Pfam" id="PF00294"/>
    </source>
</evidence>
<evidence type="ECO:0000313" key="4">
    <source>
        <dbReference type="EMBL" id="MBT0769462.1"/>
    </source>
</evidence>